<protein>
    <recommendedName>
        <fullName evidence="1">HTH cro/C1-type domain-containing protein</fullName>
    </recommendedName>
</protein>
<sequence length="301" mass="34034">MTIKNWFVRSERVKDKHNGIIRYGKYLVDESHPNHTQTSSIIPISGNIDTFIKRVSNEAITLDISNSQKKGGRPVQSYAQSFVFCLPPSVKKPTTEEWKEITKDIVKEIAKKLEVSLSDLNGKIFANVHDQDNPHLNLVVPRVLNGKSLKALDQKGTISVAKKAFTAATLAHCGLDVSAYEPLQTNLGRKQAKWKIQEQKAEKALLLVGHKTQELDDKLKQSRELDTLSIELNSKIFEWVFAVKADSYMDELVAQSDISDITDKIDNLNINQEQKAILDRLFESAEQKAGKALENRVRWKI</sequence>
<comment type="caution">
    <text evidence="3">The sequence shown here is derived from an EMBL/GenBank/DDBJ whole genome shotgun (WGS) entry which is preliminary data.</text>
</comment>
<dbReference type="RefSeq" id="WP_153328991.1">
    <property type="nucleotide sequence ID" value="NZ_WIVU01000157.1"/>
</dbReference>
<dbReference type="Proteomes" id="UP000466863">
    <property type="component" value="Unassembled WGS sequence"/>
</dbReference>
<name>A0A6I1X4X0_9PSED</name>
<dbReference type="AlphaFoldDB" id="A0A6I1X4X0"/>
<gene>
    <name evidence="2" type="ORF">GHO27_28470</name>
    <name evidence="3" type="ORF">GHO28_27140</name>
</gene>
<dbReference type="PROSITE" id="PS50943">
    <property type="entry name" value="HTH_CROC1"/>
    <property type="match status" value="1"/>
</dbReference>
<accession>A0A6I1X4X0</accession>
<dbReference type="EMBL" id="WIVV01000276">
    <property type="protein sequence ID" value="MQU46142.1"/>
    <property type="molecule type" value="Genomic_DNA"/>
</dbReference>
<evidence type="ECO:0000259" key="1">
    <source>
        <dbReference type="PROSITE" id="PS50943"/>
    </source>
</evidence>
<dbReference type="EMBL" id="WIVU01000157">
    <property type="protein sequence ID" value="MQU09572.1"/>
    <property type="molecule type" value="Genomic_DNA"/>
</dbReference>
<evidence type="ECO:0000313" key="2">
    <source>
        <dbReference type="EMBL" id="MQU09572.1"/>
    </source>
</evidence>
<organism evidence="3 4">
    <name type="scientific">Pseudomonas helleri</name>
    <dbReference type="NCBI Taxonomy" id="1608996"/>
    <lineage>
        <taxon>Bacteria</taxon>
        <taxon>Pseudomonadati</taxon>
        <taxon>Pseudomonadota</taxon>
        <taxon>Gammaproteobacteria</taxon>
        <taxon>Pseudomonadales</taxon>
        <taxon>Pseudomonadaceae</taxon>
        <taxon>Pseudomonas</taxon>
    </lineage>
</organism>
<proteinExistence type="predicted"/>
<feature type="domain" description="HTH cro/C1-type" evidence="1">
    <location>
        <begin position="99"/>
        <end position="120"/>
    </location>
</feature>
<reference evidence="4 5" key="1">
    <citation type="submission" date="2019-10" db="EMBL/GenBank/DDBJ databases">
        <title>Evaluation of single-gene subtyping targets for Pseudomonas.</title>
        <authorList>
            <person name="Reichler S.J."/>
            <person name="Orsi R.H."/>
            <person name="Wiedmann M."/>
            <person name="Martin N.H."/>
            <person name="Murphy S.I."/>
        </authorList>
    </citation>
    <scope>NUCLEOTIDE SEQUENCE [LARGE SCALE GENOMIC DNA]</scope>
    <source>
        <strain evidence="2 5">FSL R10-1637</strain>
        <strain evidence="3 4">FSL R10-1876</strain>
    </source>
</reference>
<dbReference type="Proteomes" id="UP000478064">
    <property type="component" value="Unassembled WGS sequence"/>
</dbReference>
<evidence type="ECO:0000313" key="4">
    <source>
        <dbReference type="Proteomes" id="UP000466863"/>
    </source>
</evidence>
<evidence type="ECO:0000313" key="3">
    <source>
        <dbReference type="EMBL" id="MQU46142.1"/>
    </source>
</evidence>
<dbReference type="InterPro" id="IPR001387">
    <property type="entry name" value="Cro/C1-type_HTH"/>
</dbReference>
<evidence type="ECO:0000313" key="5">
    <source>
        <dbReference type="Proteomes" id="UP000478064"/>
    </source>
</evidence>